<organism evidence="1 2">
    <name type="scientific">Pararge aegeria aegeria</name>
    <dbReference type="NCBI Taxonomy" id="348720"/>
    <lineage>
        <taxon>Eukaryota</taxon>
        <taxon>Metazoa</taxon>
        <taxon>Ecdysozoa</taxon>
        <taxon>Arthropoda</taxon>
        <taxon>Hexapoda</taxon>
        <taxon>Insecta</taxon>
        <taxon>Pterygota</taxon>
        <taxon>Neoptera</taxon>
        <taxon>Endopterygota</taxon>
        <taxon>Lepidoptera</taxon>
        <taxon>Glossata</taxon>
        <taxon>Ditrysia</taxon>
        <taxon>Papilionoidea</taxon>
        <taxon>Nymphalidae</taxon>
        <taxon>Satyrinae</taxon>
        <taxon>Satyrini</taxon>
        <taxon>Parargina</taxon>
        <taxon>Pararge</taxon>
    </lineage>
</organism>
<name>A0A8S4RZ61_9NEOP</name>
<evidence type="ECO:0000313" key="2">
    <source>
        <dbReference type="Proteomes" id="UP000838756"/>
    </source>
</evidence>
<gene>
    <name evidence="1" type="primary">jg2597</name>
    <name evidence="1" type="ORF">PAEG_LOCUS20264</name>
</gene>
<reference evidence="1" key="1">
    <citation type="submission" date="2022-03" db="EMBL/GenBank/DDBJ databases">
        <authorList>
            <person name="Lindestad O."/>
        </authorList>
    </citation>
    <scope>NUCLEOTIDE SEQUENCE</scope>
</reference>
<dbReference type="Proteomes" id="UP000838756">
    <property type="component" value="Unassembled WGS sequence"/>
</dbReference>
<sequence>MTSSSTVGRFSNVKCGPVNTANVRISRQARMFTAVDNGLSAREIRGMHKDNKRARALNVCAAACDSDTRGNGSRNELKLTILICVLVELSAVLSGFAHSCAIVGNAEPRVKDI</sequence>
<keyword evidence="2" id="KW-1185">Reference proteome</keyword>
<comment type="caution">
    <text evidence="1">The sequence shown here is derived from an EMBL/GenBank/DDBJ whole genome shotgun (WGS) entry which is preliminary data.</text>
</comment>
<dbReference type="EMBL" id="CAKXAJ010025818">
    <property type="protein sequence ID" value="CAH2244295.1"/>
    <property type="molecule type" value="Genomic_DNA"/>
</dbReference>
<proteinExistence type="predicted"/>
<dbReference type="AlphaFoldDB" id="A0A8S4RZ61"/>
<evidence type="ECO:0000313" key="1">
    <source>
        <dbReference type="EMBL" id="CAH2244295.1"/>
    </source>
</evidence>
<accession>A0A8S4RZ61</accession>
<protein>
    <submittedName>
        <fullName evidence="1">Jg2597 protein</fullName>
    </submittedName>
</protein>